<organism evidence="2">
    <name type="scientific">bioreactor metagenome</name>
    <dbReference type="NCBI Taxonomy" id="1076179"/>
    <lineage>
        <taxon>unclassified sequences</taxon>
        <taxon>metagenomes</taxon>
        <taxon>ecological metagenomes</taxon>
    </lineage>
</organism>
<name>A0A645CXY3_9ZZZZ</name>
<feature type="region of interest" description="Disordered" evidence="1">
    <location>
        <begin position="142"/>
        <end position="182"/>
    </location>
</feature>
<gene>
    <name evidence="2" type="ORF">SDC9_128745</name>
</gene>
<dbReference type="EMBL" id="VSSQ01030968">
    <property type="protein sequence ID" value="MPM81688.1"/>
    <property type="molecule type" value="Genomic_DNA"/>
</dbReference>
<sequence length="182" mass="21448">MRAFLQALESLFDAKTPADYQRGLYPIPGFLKEFIRTDLDQIPEDLVQEHHENKQYQRPPVPDEERLLLGKIERRSQRGHDHDCKQLQRARVQAEPAKHEVAVQHRQQHNRNAQRLMNRPEELVELWVPFALDFLYPRAELPQKKRQNHDDEQPDIQPADKTDPVHALPPMFAGEYSAGKRR</sequence>
<proteinExistence type="predicted"/>
<comment type="caution">
    <text evidence="2">The sequence shown here is derived from an EMBL/GenBank/DDBJ whole genome shotgun (WGS) entry which is preliminary data.</text>
</comment>
<protein>
    <submittedName>
        <fullName evidence="2">Uncharacterized protein</fullName>
    </submittedName>
</protein>
<reference evidence="2" key="1">
    <citation type="submission" date="2019-08" db="EMBL/GenBank/DDBJ databases">
        <authorList>
            <person name="Kucharzyk K."/>
            <person name="Murdoch R.W."/>
            <person name="Higgins S."/>
            <person name="Loffler F."/>
        </authorList>
    </citation>
    <scope>NUCLEOTIDE SEQUENCE</scope>
</reference>
<evidence type="ECO:0000313" key="2">
    <source>
        <dbReference type="EMBL" id="MPM81688.1"/>
    </source>
</evidence>
<accession>A0A645CXY3</accession>
<evidence type="ECO:0000256" key="1">
    <source>
        <dbReference type="SAM" id="MobiDB-lite"/>
    </source>
</evidence>
<dbReference type="AlphaFoldDB" id="A0A645CXY3"/>